<evidence type="ECO:0008006" key="3">
    <source>
        <dbReference type="Google" id="ProtNLM"/>
    </source>
</evidence>
<proteinExistence type="predicted"/>
<protein>
    <recommendedName>
        <fullName evidence="3">Transcriptional regulator</fullName>
    </recommendedName>
</protein>
<organism evidence="1 2">
    <name type="scientific">Mya arenaria</name>
    <name type="common">Soft-shell clam</name>
    <dbReference type="NCBI Taxonomy" id="6604"/>
    <lineage>
        <taxon>Eukaryota</taxon>
        <taxon>Metazoa</taxon>
        <taxon>Spiralia</taxon>
        <taxon>Lophotrochozoa</taxon>
        <taxon>Mollusca</taxon>
        <taxon>Bivalvia</taxon>
        <taxon>Autobranchia</taxon>
        <taxon>Heteroconchia</taxon>
        <taxon>Euheterodonta</taxon>
        <taxon>Imparidentia</taxon>
        <taxon>Neoheterodontei</taxon>
        <taxon>Myida</taxon>
        <taxon>Myoidea</taxon>
        <taxon>Myidae</taxon>
        <taxon>Mya</taxon>
    </lineage>
</organism>
<dbReference type="EMBL" id="CP111021">
    <property type="protein sequence ID" value="WAR16287.1"/>
    <property type="molecule type" value="Genomic_DNA"/>
</dbReference>
<accession>A0ABY7F5G4</accession>
<keyword evidence="2" id="KW-1185">Reference proteome</keyword>
<name>A0ABY7F5G4_MYAAR</name>
<evidence type="ECO:0000313" key="1">
    <source>
        <dbReference type="EMBL" id="WAR16287.1"/>
    </source>
</evidence>
<evidence type="ECO:0000313" key="2">
    <source>
        <dbReference type="Proteomes" id="UP001164746"/>
    </source>
</evidence>
<feature type="non-terminal residue" evidence="1">
    <location>
        <position position="1"/>
    </location>
</feature>
<dbReference type="Proteomes" id="UP001164746">
    <property type="component" value="Chromosome 10"/>
</dbReference>
<sequence>MDFEVDKRDYSVAEFHETFQDNLPRIVMVSQGFYGEITEDTFDREMIIRIQTVSKQQRVIALSEYLNYTKLISIPTVYQERMCVVNKHNKLRKEKTMSAILSEYPLPVCVEFPRD</sequence>
<reference evidence="1" key="1">
    <citation type="submission" date="2022-11" db="EMBL/GenBank/DDBJ databases">
        <title>Centuries of genome instability and evolution in soft-shell clam transmissible cancer (bioRxiv).</title>
        <authorList>
            <person name="Hart S.F.M."/>
            <person name="Yonemitsu M.A."/>
            <person name="Giersch R.M."/>
            <person name="Beal B.F."/>
            <person name="Arriagada G."/>
            <person name="Davis B.W."/>
            <person name="Ostrander E.A."/>
            <person name="Goff S.P."/>
            <person name="Metzger M.J."/>
        </authorList>
    </citation>
    <scope>NUCLEOTIDE SEQUENCE</scope>
    <source>
        <strain evidence="1">MELC-2E11</strain>
        <tissue evidence="1">Siphon/mantle</tissue>
    </source>
</reference>
<gene>
    <name evidence="1" type="ORF">MAR_030881</name>
</gene>